<protein>
    <submittedName>
        <fullName evidence="2">3-hydroxyacyl-CoA dehydrogenase type-2</fullName>
    </submittedName>
</protein>
<dbReference type="InterPro" id="IPR037175">
    <property type="entry name" value="KFase_sf"/>
</dbReference>
<dbReference type="EMBL" id="MLFU01000015">
    <property type="protein sequence ID" value="KAK1501468.1"/>
    <property type="molecule type" value="Genomic_DNA"/>
</dbReference>
<dbReference type="Gene3D" id="3.40.50.720">
    <property type="entry name" value="NAD(P)-binding Rossmann-like Domain"/>
    <property type="match status" value="1"/>
</dbReference>
<accession>A0ABQ9RD64</accession>
<dbReference type="InterPro" id="IPR036291">
    <property type="entry name" value="NAD(P)-bd_dom_sf"/>
</dbReference>
<dbReference type="Proteomes" id="UP001227543">
    <property type="component" value="Unassembled WGS sequence"/>
</dbReference>
<proteinExistence type="inferred from homology"/>
<dbReference type="SUPFAM" id="SSF51735">
    <property type="entry name" value="NAD(P)-binding Rossmann-fold domains"/>
    <property type="match status" value="1"/>
</dbReference>
<dbReference type="InterPro" id="IPR007325">
    <property type="entry name" value="KFase/CYL"/>
</dbReference>
<evidence type="ECO:0000256" key="1">
    <source>
        <dbReference type="ARBA" id="ARBA00007865"/>
    </source>
</evidence>
<comment type="similarity">
    <text evidence="1">Belongs to the Cyclase 1 superfamily.</text>
</comment>
<dbReference type="PANTHER" id="PTHR34861">
    <property type="match status" value="1"/>
</dbReference>
<sequence length="541" mass="58526">MAPPRDTGRVQLPETWNPESVSFPLRKDLPSIPGAPKDAAWVWGAEDNVGRLNLLTRARVLAASKAIKSGEVIPVNLPLNVPGQPAFNREPFVHHIKTLAPGLFYDDNYYMNTQSGTQWDGFRHFAHLPSGTFYNNTKGQDIEGPASNLKCSIHHWAERGIAGRGVLLDFCSYAHAKGLHFDPYDTCSISYQDLLECGRAQGIDIRPKAQGGDIEIGDILFIRSGWVEAYHSKSPTERAHLGLRGHKEIKFGGVAQEESILDWLHDCYFAAVAGDSPTFEAWPTKAEYHLHDASGLGQACVEHLVEKGGHVAILDISQDAGAVLVDKLGSQTKFFPCDVTQTESVTEAVNGAAQWSALTKMPLGGVVAAAGVGGPATILDRHGAPFDLKLVDWVLNVNLRGTIDLVRQSVAQLAKVEPIEPDGERGIVIMVASSAAFDGQKGQVSYAASKGAITAMTLPMTRDLARFGIRVATIAPSLFESAMTSRMTGKVRTSLESAMEFPKRAGQPDEFAAVAVHLIENIMLNGTVIRLDGGMRMPSKM</sequence>
<keyword evidence="3" id="KW-1185">Reference proteome</keyword>
<dbReference type="InterPro" id="IPR002347">
    <property type="entry name" value="SDR_fam"/>
</dbReference>
<dbReference type="SUPFAM" id="SSF102198">
    <property type="entry name" value="Putative cyclase"/>
    <property type="match status" value="1"/>
</dbReference>
<dbReference type="RefSeq" id="XP_060383391.1">
    <property type="nucleotide sequence ID" value="XM_060521722.1"/>
</dbReference>
<evidence type="ECO:0000313" key="2">
    <source>
        <dbReference type="EMBL" id="KAK1501468.1"/>
    </source>
</evidence>
<gene>
    <name evidence="2" type="ORF">CTAM01_05692</name>
</gene>
<name>A0ABQ9RD64_9PEZI</name>
<dbReference type="Pfam" id="PF04199">
    <property type="entry name" value="Cyclase"/>
    <property type="match status" value="1"/>
</dbReference>
<organism evidence="2 3">
    <name type="scientific">Colletotrichum tamarilloi</name>
    <dbReference type="NCBI Taxonomy" id="1209934"/>
    <lineage>
        <taxon>Eukaryota</taxon>
        <taxon>Fungi</taxon>
        <taxon>Dikarya</taxon>
        <taxon>Ascomycota</taxon>
        <taxon>Pezizomycotina</taxon>
        <taxon>Sordariomycetes</taxon>
        <taxon>Hypocreomycetidae</taxon>
        <taxon>Glomerellales</taxon>
        <taxon>Glomerellaceae</taxon>
        <taxon>Colletotrichum</taxon>
        <taxon>Colletotrichum acutatum species complex</taxon>
    </lineage>
</organism>
<dbReference type="GeneID" id="85405960"/>
<dbReference type="Pfam" id="PF00106">
    <property type="entry name" value="adh_short"/>
    <property type="match status" value="1"/>
</dbReference>
<comment type="caution">
    <text evidence="2">The sequence shown here is derived from an EMBL/GenBank/DDBJ whole genome shotgun (WGS) entry which is preliminary data.</text>
</comment>
<dbReference type="PRINTS" id="PR00081">
    <property type="entry name" value="GDHRDH"/>
</dbReference>
<evidence type="ECO:0000313" key="3">
    <source>
        <dbReference type="Proteomes" id="UP001227543"/>
    </source>
</evidence>
<dbReference type="PANTHER" id="PTHR34861:SF10">
    <property type="entry name" value="CYCLASE"/>
    <property type="match status" value="1"/>
</dbReference>
<reference evidence="2 3" key="1">
    <citation type="submission" date="2016-10" db="EMBL/GenBank/DDBJ databases">
        <title>The genome sequence of Colletotrichum fioriniae PJ7.</title>
        <authorList>
            <person name="Baroncelli R."/>
        </authorList>
    </citation>
    <scope>NUCLEOTIDE SEQUENCE [LARGE SCALE GENOMIC DNA]</scope>
    <source>
        <strain evidence="2 3">Tom-12</strain>
    </source>
</reference>